<dbReference type="EMBL" id="CP101127">
    <property type="protein sequence ID" value="UTO26103.1"/>
    <property type="molecule type" value="Genomic_DNA"/>
</dbReference>
<reference evidence="1" key="1">
    <citation type="submission" date="2022-07" db="EMBL/GenBank/DDBJ databases">
        <title>Complete genome of Mycoplasma hyosynoviae B1.</title>
        <authorList>
            <person name="Spergser J."/>
        </authorList>
    </citation>
    <scope>NUCLEOTIDE SEQUENCE</scope>
    <source>
        <strain evidence="1">B1</strain>
    </source>
</reference>
<evidence type="ECO:0000313" key="1">
    <source>
        <dbReference type="EMBL" id="UTO26103.1"/>
    </source>
</evidence>
<dbReference type="AlphaFoldDB" id="A0A9Q9BTD1"/>
<organism evidence="1 2">
    <name type="scientific">Metamycoplasma hyosynoviae</name>
    <dbReference type="NCBI Taxonomy" id="29559"/>
    <lineage>
        <taxon>Bacteria</taxon>
        <taxon>Bacillati</taxon>
        <taxon>Mycoplasmatota</taxon>
        <taxon>Mycoplasmoidales</taxon>
        <taxon>Metamycoplasmataceae</taxon>
        <taxon>Metamycoplasma</taxon>
    </lineage>
</organism>
<accession>A0A9Q9BTD1</accession>
<dbReference type="RefSeq" id="WP_254735420.1">
    <property type="nucleotide sequence ID" value="NZ_CP101127.1"/>
</dbReference>
<name>A0A9Q9BTD1_9BACT</name>
<protein>
    <submittedName>
        <fullName evidence="1">Uncharacterized protein</fullName>
    </submittedName>
</protein>
<dbReference type="Proteomes" id="UP001059349">
    <property type="component" value="Chromosome"/>
</dbReference>
<proteinExistence type="predicted"/>
<gene>
    <name evidence="1" type="ORF">NMG93_00845</name>
</gene>
<evidence type="ECO:0000313" key="2">
    <source>
        <dbReference type="Proteomes" id="UP001059349"/>
    </source>
</evidence>
<sequence>MYLEEWYKSATGKINILGRIQNVNSIQDAFVKLKDIVLHDLKAILLMQLPKLNDQKIPIDQINGKNNSDESKLGDLLSLINNLNKDSKYEWLNKLLLFDGNLKDDKDAYVYDINNIKSLEEIFIKKFNVSSKLVSHKMLNENNNEYDKLKEIIKTQIYSILNNENERVYFASFKSAVEHLMQIQYLSITKMVIQENKTYKFKYQDKEFNTIEEVIEYCKKFIKSIEDYTKVKKGK</sequence>
<dbReference type="GeneID" id="75105016"/>